<keyword evidence="4" id="KW-0961">Cell wall biogenesis/degradation</keyword>
<dbReference type="FunFam" id="3.20.20.80:FF:000130">
    <property type="entry name" value="Endoglucanase C"/>
    <property type="match status" value="1"/>
</dbReference>
<organism evidence="7 8">
    <name type="scientific">Zopfia rhizophila CBS 207.26</name>
    <dbReference type="NCBI Taxonomy" id="1314779"/>
    <lineage>
        <taxon>Eukaryota</taxon>
        <taxon>Fungi</taxon>
        <taxon>Dikarya</taxon>
        <taxon>Ascomycota</taxon>
        <taxon>Pezizomycotina</taxon>
        <taxon>Dothideomycetes</taxon>
        <taxon>Dothideomycetes incertae sedis</taxon>
        <taxon>Zopfiaceae</taxon>
        <taxon>Zopfia</taxon>
    </lineage>
</organism>
<dbReference type="OrthoDB" id="1887033at2759"/>
<evidence type="ECO:0000259" key="6">
    <source>
        <dbReference type="Pfam" id="PF00150"/>
    </source>
</evidence>
<gene>
    <name evidence="7" type="ORF">K469DRAFT_735162</name>
</gene>
<evidence type="ECO:0000256" key="2">
    <source>
        <dbReference type="ARBA" id="ARBA00022801"/>
    </source>
</evidence>
<dbReference type="GO" id="GO:0005576">
    <property type="term" value="C:extracellular region"/>
    <property type="evidence" value="ECO:0007669"/>
    <property type="project" value="TreeGrafter"/>
</dbReference>
<keyword evidence="3 5" id="KW-0326">Glycosidase</keyword>
<dbReference type="AlphaFoldDB" id="A0A6A6EPV2"/>
<dbReference type="InterPro" id="IPR001547">
    <property type="entry name" value="Glyco_hydro_5"/>
</dbReference>
<dbReference type="Pfam" id="PF00150">
    <property type="entry name" value="Cellulase"/>
    <property type="match status" value="1"/>
</dbReference>
<dbReference type="GO" id="GO:0008422">
    <property type="term" value="F:beta-glucosidase activity"/>
    <property type="evidence" value="ECO:0007669"/>
    <property type="project" value="TreeGrafter"/>
</dbReference>
<dbReference type="SUPFAM" id="SSF51445">
    <property type="entry name" value="(Trans)glycosidases"/>
    <property type="match status" value="1"/>
</dbReference>
<evidence type="ECO:0000313" key="7">
    <source>
        <dbReference type="EMBL" id="KAF2193195.1"/>
    </source>
</evidence>
<evidence type="ECO:0000256" key="5">
    <source>
        <dbReference type="RuleBase" id="RU361153"/>
    </source>
</evidence>
<dbReference type="InterPro" id="IPR050386">
    <property type="entry name" value="Glycosyl_hydrolase_5"/>
</dbReference>
<reference evidence="7" key="1">
    <citation type="journal article" date="2020" name="Stud. Mycol.">
        <title>101 Dothideomycetes genomes: a test case for predicting lifestyles and emergence of pathogens.</title>
        <authorList>
            <person name="Haridas S."/>
            <person name="Albert R."/>
            <person name="Binder M."/>
            <person name="Bloem J."/>
            <person name="Labutti K."/>
            <person name="Salamov A."/>
            <person name="Andreopoulos B."/>
            <person name="Baker S."/>
            <person name="Barry K."/>
            <person name="Bills G."/>
            <person name="Bluhm B."/>
            <person name="Cannon C."/>
            <person name="Castanera R."/>
            <person name="Culley D."/>
            <person name="Daum C."/>
            <person name="Ezra D."/>
            <person name="Gonzalez J."/>
            <person name="Henrissat B."/>
            <person name="Kuo A."/>
            <person name="Liang C."/>
            <person name="Lipzen A."/>
            <person name="Lutzoni F."/>
            <person name="Magnuson J."/>
            <person name="Mondo S."/>
            <person name="Nolan M."/>
            <person name="Ohm R."/>
            <person name="Pangilinan J."/>
            <person name="Park H.-J."/>
            <person name="Ramirez L."/>
            <person name="Alfaro M."/>
            <person name="Sun H."/>
            <person name="Tritt A."/>
            <person name="Yoshinaga Y."/>
            <person name="Zwiers L.-H."/>
            <person name="Turgeon B."/>
            <person name="Goodwin S."/>
            <person name="Spatafora J."/>
            <person name="Crous P."/>
            <person name="Grigoriev I."/>
        </authorList>
    </citation>
    <scope>NUCLEOTIDE SEQUENCE</scope>
    <source>
        <strain evidence="7">CBS 207.26</strain>
    </source>
</reference>
<dbReference type="PANTHER" id="PTHR31297">
    <property type="entry name" value="GLUCAN ENDO-1,6-BETA-GLUCOSIDASE B"/>
    <property type="match status" value="1"/>
</dbReference>
<dbReference type="GO" id="GO:0009986">
    <property type="term" value="C:cell surface"/>
    <property type="evidence" value="ECO:0007669"/>
    <property type="project" value="TreeGrafter"/>
</dbReference>
<comment type="similarity">
    <text evidence="1 5">Belongs to the glycosyl hydrolase 5 (cellulase A) family.</text>
</comment>
<dbReference type="InterPro" id="IPR017853">
    <property type="entry name" value="GH"/>
</dbReference>
<feature type="domain" description="Glycoside hydrolase family 5" evidence="6">
    <location>
        <begin position="64"/>
        <end position="335"/>
    </location>
</feature>
<keyword evidence="2 5" id="KW-0378">Hydrolase</keyword>
<evidence type="ECO:0000256" key="4">
    <source>
        <dbReference type="ARBA" id="ARBA00023316"/>
    </source>
</evidence>
<dbReference type="EMBL" id="ML994614">
    <property type="protein sequence ID" value="KAF2193195.1"/>
    <property type="molecule type" value="Genomic_DNA"/>
</dbReference>
<accession>A0A6A6EPV2</accession>
<name>A0A6A6EPV2_9PEZI</name>
<keyword evidence="8" id="KW-1185">Reference proteome</keyword>
<dbReference type="PANTHER" id="PTHR31297:SF13">
    <property type="entry name" value="PUTATIVE-RELATED"/>
    <property type="match status" value="1"/>
</dbReference>
<dbReference type="Proteomes" id="UP000800200">
    <property type="component" value="Unassembled WGS sequence"/>
</dbReference>
<evidence type="ECO:0000256" key="1">
    <source>
        <dbReference type="ARBA" id="ARBA00005641"/>
    </source>
</evidence>
<protein>
    <submittedName>
        <fullName evidence="7">Glycoside hydrolase family 5 protein</fullName>
    </submittedName>
</protein>
<dbReference type="Gene3D" id="3.20.20.80">
    <property type="entry name" value="Glycosidases"/>
    <property type="match status" value="1"/>
</dbReference>
<dbReference type="GO" id="GO:0071555">
    <property type="term" value="P:cell wall organization"/>
    <property type="evidence" value="ECO:0007669"/>
    <property type="project" value="UniProtKB-KW"/>
</dbReference>
<dbReference type="GO" id="GO:0009251">
    <property type="term" value="P:glucan catabolic process"/>
    <property type="evidence" value="ECO:0007669"/>
    <property type="project" value="TreeGrafter"/>
</dbReference>
<sequence>MASAFLKVDGEFIVGEDGKPVILRGAAIGGWMNMENFITGYPGMESQHRAAMLRALGKEKYEFFFDKWLENFFTDADAKFFASKGLNSLRVPFNYRHFEDDYNPRVLKVEGFKHLDRVIDICAKNNIYTILDMHTVPGGQNPDWHSDNRTNYAAFWDYKDHQDRTIWLWEQIATRYKDNPWVAGYNPINEPCDPEHWRLPAFYNRLEPAIRKVDPNHILWLDGNTFAMEWKFFDKPLPNCVYALHDYTMYGFPKGLLFTGSQEQKNTLELQFLKKSEIMYRMKTPIWNGEFGPVYAQKGLDANMEEVNNARLNCLSAQLDVYDKYKCHWSIWLYKDIGFQGMVYTNPESKYMKTIEKWLERKRRLQLDAWGRYPSKEVEDVIIPLSKYIDEVCPTSKDQYPPNWPTERQLTRIINQIYMANCVQDEFAALFKDMSFEELEECAKSFHFDNCIQREGLNKTLEAHSHVEELTKDFVRPTNERNDLGTYRYGLEQGV</sequence>
<evidence type="ECO:0000256" key="3">
    <source>
        <dbReference type="ARBA" id="ARBA00023295"/>
    </source>
</evidence>
<proteinExistence type="inferred from homology"/>
<evidence type="ECO:0000313" key="8">
    <source>
        <dbReference type="Proteomes" id="UP000800200"/>
    </source>
</evidence>